<dbReference type="EMBL" id="FUWG01000012">
    <property type="protein sequence ID" value="SJZ56981.1"/>
    <property type="molecule type" value="Genomic_DNA"/>
</dbReference>
<accession>A0A1T4LQQ7</accession>
<dbReference type="InterPro" id="IPR018725">
    <property type="entry name" value="DUF2259_secreted"/>
</dbReference>
<feature type="signal peptide" evidence="1">
    <location>
        <begin position="1"/>
        <end position="20"/>
    </location>
</feature>
<protein>
    <submittedName>
        <fullName evidence="2">Predicted secreted protein</fullName>
    </submittedName>
</protein>
<dbReference type="OrthoDB" id="359290at2"/>
<dbReference type="Proteomes" id="UP000190423">
    <property type="component" value="Unassembled WGS sequence"/>
</dbReference>
<evidence type="ECO:0000313" key="3">
    <source>
        <dbReference type="Proteomes" id="UP000190423"/>
    </source>
</evidence>
<dbReference type="GeneID" id="78316968"/>
<feature type="chain" id="PRO_5012233580" evidence="1">
    <location>
        <begin position="21"/>
        <end position="251"/>
    </location>
</feature>
<dbReference type="AlphaFoldDB" id="A0A1T4LQQ7"/>
<keyword evidence="1" id="KW-0732">Signal</keyword>
<dbReference type="STRING" id="261392.SAMN02745149_01685"/>
<proteinExistence type="predicted"/>
<keyword evidence="3" id="KW-1185">Reference proteome</keyword>
<name>A0A1T4LQQ7_TREPO</name>
<sequence>MKKIIAGGIFLFIAAAVSFAGDAAVLVDSGFSADGAYYIFGQYGKTDKSFQGWAEIYTVDVAGNDYVDGGVFRVKPSAVTFNKNGKEVFDSLAGQNFNAIKKYGCNPAKPDQVLYIREDEKKSSLDEIVFKDFVSSLSKDQAYYHVRLVPEYVGSGIKTKSSFVINLEKRDADGTVLARQVIGTPSVKRSGVTGYKIERIVCDNSGKNIVFIVEKTVEDKTGTNIRYMIEAAALNSDFFLNLAEHNDSDAK</sequence>
<gene>
    <name evidence="2" type="ORF">SAMN02745149_01685</name>
</gene>
<evidence type="ECO:0000313" key="2">
    <source>
        <dbReference type="EMBL" id="SJZ56981.1"/>
    </source>
</evidence>
<dbReference type="RefSeq" id="WP_078933581.1">
    <property type="nucleotide sequence ID" value="NZ_FUWG01000012.1"/>
</dbReference>
<dbReference type="Pfam" id="PF10016">
    <property type="entry name" value="DUF2259"/>
    <property type="match status" value="1"/>
</dbReference>
<evidence type="ECO:0000256" key="1">
    <source>
        <dbReference type="SAM" id="SignalP"/>
    </source>
</evidence>
<organism evidence="2 3">
    <name type="scientific">Treponema porcinum</name>
    <dbReference type="NCBI Taxonomy" id="261392"/>
    <lineage>
        <taxon>Bacteria</taxon>
        <taxon>Pseudomonadati</taxon>
        <taxon>Spirochaetota</taxon>
        <taxon>Spirochaetia</taxon>
        <taxon>Spirochaetales</taxon>
        <taxon>Treponemataceae</taxon>
        <taxon>Treponema</taxon>
    </lineage>
</organism>
<reference evidence="2 3" key="1">
    <citation type="submission" date="2017-02" db="EMBL/GenBank/DDBJ databases">
        <authorList>
            <person name="Peterson S.W."/>
        </authorList>
    </citation>
    <scope>NUCLEOTIDE SEQUENCE [LARGE SCALE GENOMIC DNA]</scope>
    <source>
        <strain evidence="2 3">ATCC BAA-908</strain>
    </source>
</reference>